<gene>
    <name evidence="2" type="ORF">GCM10022255_034140</name>
</gene>
<evidence type="ECO:0000256" key="1">
    <source>
        <dbReference type="SAM" id="MobiDB-lite"/>
    </source>
</evidence>
<evidence type="ECO:0000313" key="3">
    <source>
        <dbReference type="Proteomes" id="UP001500620"/>
    </source>
</evidence>
<dbReference type="Proteomes" id="UP001500620">
    <property type="component" value="Unassembled WGS sequence"/>
</dbReference>
<feature type="compositionally biased region" description="Basic and acidic residues" evidence="1">
    <location>
        <begin position="1"/>
        <end position="28"/>
    </location>
</feature>
<comment type="caution">
    <text evidence="2">The sequence shown here is derived from an EMBL/GenBank/DDBJ whole genome shotgun (WGS) entry which is preliminary data.</text>
</comment>
<dbReference type="EMBL" id="BAABAT010000008">
    <property type="protein sequence ID" value="GAA4249559.1"/>
    <property type="molecule type" value="Genomic_DNA"/>
</dbReference>
<proteinExistence type="predicted"/>
<sequence>MLSPDFDPHGDAGKHRKHKEEDRDRPDPCHAASVRGQLNAGAVADGRDDNTLHAAIQALGAAPLPR</sequence>
<name>A0ABP8D7V7_9ACTN</name>
<reference evidence="3" key="1">
    <citation type="journal article" date="2019" name="Int. J. Syst. Evol. Microbiol.">
        <title>The Global Catalogue of Microorganisms (GCM) 10K type strain sequencing project: providing services to taxonomists for standard genome sequencing and annotation.</title>
        <authorList>
            <consortium name="The Broad Institute Genomics Platform"/>
            <consortium name="The Broad Institute Genome Sequencing Center for Infectious Disease"/>
            <person name="Wu L."/>
            <person name="Ma J."/>
        </authorList>
    </citation>
    <scope>NUCLEOTIDE SEQUENCE [LARGE SCALE GENOMIC DNA]</scope>
    <source>
        <strain evidence="3">JCM 17441</strain>
    </source>
</reference>
<protein>
    <submittedName>
        <fullName evidence="2">Uncharacterized protein</fullName>
    </submittedName>
</protein>
<keyword evidence="3" id="KW-1185">Reference proteome</keyword>
<feature type="region of interest" description="Disordered" evidence="1">
    <location>
        <begin position="1"/>
        <end position="35"/>
    </location>
</feature>
<organism evidence="2 3">
    <name type="scientific">Dactylosporangium darangshiense</name>
    <dbReference type="NCBI Taxonomy" id="579108"/>
    <lineage>
        <taxon>Bacteria</taxon>
        <taxon>Bacillati</taxon>
        <taxon>Actinomycetota</taxon>
        <taxon>Actinomycetes</taxon>
        <taxon>Micromonosporales</taxon>
        <taxon>Micromonosporaceae</taxon>
        <taxon>Dactylosporangium</taxon>
    </lineage>
</organism>
<accession>A0ABP8D7V7</accession>
<evidence type="ECO:0000313" key="2">
    <source>
        <dbReference type="EMBL" id="GAA4249559.1"/>
    </source>
</evidence>